<name>A0A5B9QEE3_9BACT</name>
<dbReference type="InterPro" id="IPR027417">
    <property type="entry name" value="P-loop_NTPase"/>
</dbReference>
<feature type="coiled-coil region" evidence="1">
    <location>
        <begin position="278"/>
        <end position="359"/>
    </location>
</feature>
<feature type="coiled-coil region" evidence="1">
    <location>
        <begin position="704"/>
        <end position="744"/>
    </location>
</feature>
<protein>
    <submittedName>
        <fullName evidence="4">Chromosome partition protein Smc</fullName>
    </submittedName>
</protein>
<feature type="transmembrane region" description="Helical" evidence="2">
    <location>
        <begin position="513"/>
        <end position="532"/>
    </location>
</feature>
<dbReference type="KEGG" id="bgok:Pr1d_25720"/>
<feature type="coiled-coil region" evidence="1">
    <location>
        <begin position="186"/>
        <end position="237"/>
    </location>
</feature>
<keyword evidence="2" id="KW-0812">Transmembrane</keyword>
<organism evidence="4 5">
    <name type="scientific">Bythopirellula goksoeyrii</name>
    <dbReference type="NCBI Taxonomy" id="1400387"/>
    <lineage>
        <taxon>Bacteria</taxon>
        <taxon>Pseudomonadati</taxon>
        <taxon>Planctomycetota</taxon>
        <taxon>Planctomycetia</taxon>
        <taxon>Pirellulales</taxon>
        <taxon>Lacipirellulaceae</taxon>
        <taxon>Bythopirellula</taxon>
    </lineage>
</organism>
<feature type="coiled-coil region" evidence="1">
    <location>
        <begin position="390"/>
        <end position="467"/>
    </location>
</feature>
<dbReference type="EMBL" id="CP042913">
    <property type="protein sequence ID" value="QEG35276.1"/>
    <property type="molecule type" value="Genomic_DNA"/>
</dbReference>
<evidence type="ECO:0000259" key="3">
    <source>
        <dbReference type="Pfam" id="PF13514"/>
    </source>
</evidence>
<dbReference type="Proteomes" id="UP000323917">
    <property type="component" value="Chromosome"/>
</dbReference>
<sequence length="1151" mass="131387">MRITEVHIDGFGVWHDLQLGGISPSLTAFYGANEAGKTTLMQFLRSVLYGVSATRRSRYLPPVNGGRPGGTLQLSDNQQALTVARYADRDVDDLGLVTIIDEEGHSTGDRLLRDALAGIDEVTYENIFALGLGEIQRLGSLTDTQAAEWLYRLTSGLDRVSLYDVIQGLRKTRQNLLSSGKQNSLITDLLTQREVLRGEISQLAQQNRRWSQLAVRIEELDAEIVDQETEVTAAEHQARTVEIAVGLKENWRRRAKLTSQINQFSGAIQLPEDAASRLDSLNGKIEEHQREADILEGQRRQLKEETERLGINELLVKHASRIEALAEQRDWLISLDRQIGDLNGESQELQKRLTTEQERLATALGITRAGHLQEITNTEFESLHPLLDEVQAAQKKIDHETKELATLTENERSLKSRIESAIVAGEHHGLPMDLEEASDLVARLRRRMQVEQRLEQARSHELDLEQQSHELLEDQVLPLWMFGWTLAAVVLGMLLVGLWLWVPNNPLGSHGSLIALAGLASTIFMFVLKYFIEDSAADKLDACQRQMESLARQVEEAERDKKLLDSELPITDGSVVLRLQAAEKHLAELENVLPVEAQRKRAGHEVSSAEARLVQAKAQYDKALSTWQTKLVGLGFSEKLDPRRFVAVTERFSALGDLDERVKLRQEEIVARQREHATITRRIHDLAIEVDCVQSDDEGEVSTIDQLETLIAEHKKQLADIERREQLYERAQELKAEEGEHRQTIAGIRRRREALFQAADCEDEPAYRRLIEEQEQSQKLRSQRKRVTREIAAAIGTHAPEETFAELLATECIDQLDTLWEQYSNKLDETQTELKNLIDQRGALRQEQRALVEDRSLAERQLELSCLEKQLEDARQTWREHATVSRVLERVRHHYEANRQPETLSEATRYMSQLTGGEYRRVWTPIADDILLVENVAGESLTVDKLSRGTREQLFLSIRLAVVSTFAKRGVRLPMVLDDVLVNFDAIRAQRAAAVMKDFAEGGHQLLVFTCHEHMWQMFKNLDVDCRRLPSRTGISHEIIEDLPIEELAEEIAEEMEEPTPQPKKSRKRRRVKVQQVVAPEPVDFYDYPFVERIEEEVVRTPIAQPSSPIVEYTVPASETTYEWLIDAEEELHEERLYEHAYHDHLEPHRA</sequence>
<keyword evidence="1" id="KW-0175">Coiled coil</keyword>
<dbReference type="PANTHER" id="PTHR41259">
    <property type="entry name" value="DOUBLE-STRAND BREAK REPAIR RAD50 ATPASE, PUTATIVE-RELATED"/>
    <property type="match status" value="1"/>
</dbReference>
<dbReference type="InterPro" id="IPR038734">
    <property type="entry name" value="YhaN_AAA"/>
</dbReference>
<dbReference type="Gene3D" id="3.40.50.300">
    <property type="entry name" value="P-loop containing nucleotide triphosphate hydrolases"/>
    <property type="match status" value="2"/>
</dbReference>
<evidence type="ECO:0000256" key="2">
    <source>
        <dbReference type="SAM" id="Phobius"/>
    </source>
</evidence>
<dbReference type="AlphaFoldDB" id="A0A5B9QEE3"/>
<dbReference type="RefSeq" id="WP_148073807.1">
    <property type="nucleotide sequence ID" value="NZ_CP042913.1"/>
</dbReference>
<feature type="transmembrane region" description="Helical" evidence="2">
    <location>
        <begin position="479"/>
        <end position="501"/>
    </location>
</feature>
<feature type="coiled-coil region" evidence="1">
    <location>
        <begin position="533"/>
        <end position="567"/>
    </location>
</feature>
<dbReference type="SUPFAM" id="SSF52540">
    <property type="entry name" value="P-loop containing nucleoside triphosphate hydrolases"/>
    <property type="match status" value="2"/>
</dbReference>
<dbReference type="PANTHER" id="PTHR41259:SF1">
    <property type="entry name" value="DOUBLE-STRAND BREAK REPAIR RAD50 ATPASE, PUTATIVE-RELATED"/>
    <property type="match status" value="1"/>
</dbReference>
<keyword evidence="2" id="KW-0472">Membrane</keyword>
<feature type="coiled-coil region" evidence="1">
    <location>
        <begin position="599"/>
        <end position="626"/>
    </location>
</feature>
<evidence type="ECO:0000313" key="5">
    <source>
        <dbReference type="Proteomes" id="UP000323917"/>
    </source>
</evidence>
<reference evidence="4 5" key="1">
    <citation type="submission" date="2019-08" db="EMBL/GenBank/DDBJ databases">
        <title>Deep-cultivation of Planctomycetes and their phenomic and genomic characterization uncovers novel biology.</title>
        <authorList>
            <person name="Wiegand S."/>
            <person name="Jogler M."/>
            <person name="Boedeker C."/>
            <person name="Pinto D."/>
            <person name="Vollmers J."/>
            <person name="Rivas-Marin E."/>
            <person name="Kohn T."/>
            <person name="Peeters S.H."/>
            <person name="Heuer A."/>
            <person name="Rast P."/>
            <person name="Oberbeckmann S."/>
            <person name="Bunk B."/>
            <person name="Jeske O."/>
            <person name="Meyerdierks A."/>
            <person name="Storesund J.E."/>
            <person name="Kallscheuer N."/>
            <person name="Luecker S."/>
            <person name="Lage O.M."/>
            <person name="Pohl T."/>
            <person name="Merkel B.J."/>
            <person name="Hornburger P."/>
            <person name="Mueller R.-W."/>
            <person name="Bruemmer F."/>
            <person name="Labrenz M."/>
            <person name="Spormann A.M."/>
            <person name="Op den Camp H."/>
            <person name="Overmann J."/>
            <person name="Amann R."/>
            <person name="Jetten M.S.M."/>
            <person name="Mascher T."/>
            <person name="Medema M.H."/>
            <person name="Devos D.P."/>
            <person name="Kaster A.-K."/>
            <person name="Ovreas L."/>
            <person name="Rohde M."/>
            <person name="Galperin M.Y."/>
            <person name="Jogler C."/>
        </authorList>
    </citation>
    <scope>NUCLEOTIDE SEQUENCE [LARGE SCALE GENOMIC DNA]</scope>
    <source>
        <strain evidence="4 5">Pr1d</strain>
    </source>
</reference>
<keyword evidence="2" id="KW-1133">Transmembrane helix</keyword>
<feature type="coiled-coil region" evidence="1">
    <location>
        <begin position="820"/>
        <end position="877"/>
    </location>
</feature>
<feature type="domain" description="YhaN AAA" evidence="3">
    <location>
        <begin position="1"/>
        <end position="210"/>
    </location>
</feature>
<dbReference type="Pfam" id="PF13514">
    <property type="entry name" value="AAA_27"/>
    <property type="match status" value="1"/>
</dbReference>
<evidence type="ECO:0000256" key="1">
    <source>
        <dbReference type="SAM" id="Coils"/>
    </source>
</evidence>
<keyword evidence="5" id="KW-1185">Reference proteome</keyword>
<accession>A0A5B9QEE3</accession>
<evidence type="ECO:0000313" key="4">
    <source>
        <dbReference type="EMBL" id="QEG35276.1"/>
    </source>
</evidence>
<proteinExistence type="predicted"/>
<gene>
    <name evidence="4" type="primary">smc_2</name>
    <name evidence="4" type="ORF">Pr1d_25720</name>
</gene>
<dbReference type="OrthoDB" id="9764467at2"/>